<dbReference type="Pfam" id="PF00082">
    <property type="entry name" value="Peptidase_S8"/>
    <property type="match status" value="1"/>
</dbReference>
<dbReference type="eggNOG" id="COG1404">
    <property type="taxonomic scope" value="Bacteria"/>
</dbReference>
<dbReference type="InterPro" id="IPR034202">
    <property type="entry name" value="Subtilisin_Carlsberg-like"/>
</dbReference>
<dbReference type="PATRIC" id="fig|545697.3.peg.3332"/>
<dbReference type="InterPro" id="IPR015500">
    <property type="entry name" value="Peptidase_S8_subtilisin-rel"/>
</dbReference>
<evidence type="ECO:0000256" key="4">
    <source>
        <dbReference type="ARBA" id="ARBA00022825"/>
    </source>
</evidence>
<keyword evidence="3 5" id="KW-0378">Hydrolase</keyword>
<keyword evidence="2 5" id="KW-0645">Protease</keyword>
<dbReference type="InterPro" id="IPR036852">
    <property type="entry name" value="Peptidase_S8/S53_dom_sf"/>
</dbReference>
<dbReference type="PRINTS" id="PR00723">
    <property type="entry name" value="SUBTILISIN"/>
</dbReference>
<dbReference type="GO" id="GO:0006508">
    <property type="term" value="P:proteolysis"/>
    <property type="evidence" value="ECO:0007669"/>
    <property type="project" value="UniProtKB-KW"/>
</dbReference>
<sequence length="334" mass="35818">MRGNIMINRDINLTSYTVLQQQSVASGIPDGVNIIDAPKFWDRGRKGENITIAVIDTGCDITHINLKDRIVGVRNFTDDDKGNTSIVTDYVGHGTHVAGIIAASEIGNGVVGVAPKANLLIIKALSKNGGNYNWIVDGINYSVKQNVNIISMSLGGKYDDIALHDAIKNAVNKGILVVCAAGNDGDAKAKTTELSYPAAYNEVISVGSINANKESSRFSASNNQVDLVAPGQGYNNRGILSTAPGNKFAEMQGTSMATPHVAGALALIINWAEDVFKRKLSETEIYAQLIKKTVSLGYDKNIEGNGMLYLTIDDLMGKIIKDDKLISEILKNSF</sequence>
<dbReference type="PANTHER" id="PTHR43399">
    <property type="entry name" value="SUBTILISIN-RELATED"/>
    <property type="match status" value="1"/>
</dbReference>
<dbReference type="AlphaFoldDB" id="L1Q277"/>
<dbReference type="InterPro" id="IPR023827">
    <property type="entry name" value="Peptidase_S8_Asp-AS"/>
</dbReference>
<dbReference type="HOGENOM" id="CLU_011263_15_0_9"/>
<dbReference type="PROSITE" id="PS00136">
    <property type="entry name" value="SUBTILASE_ASP"/>
    <property type="match status" value="1"/>
</dbReference>
<dbReference type="PROSITE" id="PS00137">
    <property type="entry name" value="SUBTILASE_HIS"/>
    <property type="match status" value="1"/>
</dbReference>
<dbReference type="CDD" id="cd07477">
    <property type="entry name" value="Peptidases_S8_Subtilisin_subset"/>
    <property type="match status" value="1"/>
</dbReference>
<dbReference type="SUPFAM" id="SSF52743">
    <property type="entry name" value="Subtilisin-like"/>
    <property type="match status" value="1"/>
</dbReference>
<protein>
    <submittedName>
        <fullName evidence="8">Intracellular serine protease</fullName>
    </submittedName>
</protein>
<evidence type="ECO:0000256" key="3">
    <source>
        <dbReference type="ARBA" id="ARBA00022801"/>
    </source>
</evidence>
<feature type="active site" description="Charge relay system" evidence="5">
    <location>
        <position position="255"/>
    </location>
</feature>
<evidence type="ECO:0000313" key="8">
    <source>
        <dbReference type="EMBL" id="EKY22078.1"/>
    </source>
</evidence>
<name>L1Q277_9CLOT</name>
<dbReference type="PANTHER" id="PTHR43399:SF4">
    <property type="entry name" value="CELL WALL-ASSOCIATED PROTEASE"/>
    <property type="match status" value="1"/>
</dbReference>
<keyword evidence="9" id="KW-1185">Reference proteome</keyword>
<feature type="active site" description="Charge relay system" evidence="5">
    <location>
        <position position="56"/>
    </location>
</feature>
<evidence type="ECO:0000256" key="2">
    <source>
        <dbReference type="ARBA" id="ARBA00022670"/>
    </source>
</evidence>
<keyword evidence="4 5" id="KW-0720">Serine protease</keyword>
<dbReference type="PROSITE" id="PS51892">
    <property type="entry name" value="SUBTILASE"/>
    <property type="match status" value="1"/>
</dbReference>
<dbReference type="MEROPS" id="S08.030"/>
<evidence type="ECO:0000256" key="5">
    <source>
        <dbReference type="PROSITE-ProRule" id="PRU01240"/>
    </source>
</evidence>
<dbReference type="STRING" id="545697.HMPREF0216_03408"/>
<organism evidence="8 9">
    <name type="scientific">Clostridium celatum DSM 1785</name>
    <dbReference type="NCBI Taxonomy" id="545697"/>
    <lineage>
        <taxon>Bacteria</taxon>
        <taxon>Bacillati</taxon>
        <taxon>Bacillota</taxon>
        <taxon>Clostridia</taxon>
        <taxon>Eubacteriales</taxon>
        <taxon>Clostridiaceae</taxon>
        <taxon>Clostridium</taxon>
    </lineage>
</organism>
<dbReference type="InterPro" id="IPR051048">
    <property type="entry name" value="Peptidase_S8/S53_subtilisin"/>
</dbReference>
<dbReference type="Proteomes" id="UP000010420">
    <property type="component" value="Unassembled WGS sequence"/>
</dbReference>
<dbReference type="InterPro" id="IPR022398">
    <property type="entry name" value="Peptidase_S8_His-AS"/>
</dbReference>
<accession>L1Q277</accession>
<dbReference type="InterPro" id="IPR000209">
    <property type="entry name" value="Peptidase_S8/S53_dom"/>
</dbReference>
<reference evidence="8 9" key="1">
    <citation type="submission" date="2012-05" db="EMBL/GenBank/DDBJ databases">
        <authorList>
            <person name="Weinstock G."/>
            <person name="Sodergren E."/>
            <person name="Lobos E.A."/>
            <person name="Fulton L."/>
            <person name="Fulton R."/>
            <person name="Courtney L."/>
            <person name="Fronick C."/>
            <person name="O'Laughlin M."/>
            <person name="Godfrey J."/>
            <person name="Wilson R.M."/>
            <person name="Miner T."/>
            <person name="Farmer C."/>
            <person name="Delehaunty K."/>
            <person name="Cordes M."/>
            <person name="Minx P."/>
            <person name="Tomlinson C."/>
            <person name="Chen J."/>
            <person name="Wollam A."/>
            <person name="Pepin K.H."/>
            <person name="Bhonagiri V."/>
            <person name="Zhang X."/>
            <person name="Suruliraj S."/>
            <person name="Warren W."/>
            <person name="Mitreva M."/>
            <person name="Mardis E.R."/>
            <person name="Wilson R.K."/>
        </authorList>
    </citation>
    <scope>NUCLEOTIDE SEQUENCE [LARGE SCALE GENOMIC DNA]</scope>
    <source>
        <strain evidence="8 9">DSM 1785</strain>
    </source>
</reference>
<dbReference type="Gene3D" id="3.40.50.200">
    <property type="entry name" value="Peptidase S8/S53 domain"/>
    <property type="match status" value="1"/>
</dbReference>
<evidence type="ECO:0000256" key="1">
    <source>
        <dbReference type="ARBA" id="ARBA00011073"/>
    </source>
</evidence>
<dbReference type="EMBL" id="AMEZ01000136">
    <property type="protein sequence ID" value="EKY22078.1"/>
    <property type="molecule type" value="Genomic_DNA"/>
</dbReference>
<dbReference type="PROSITE" id="PS00138">
    <property type="entry name" value="SUBTILASE_SER"/>
    <property type="match status" value="1"/>
</dbReference>
<feature type="domain" description="Peptidase S8/S53" evidence="7">
    <location>
        <begin position="47"/>
        <end position="300"/>
    </location>
</feature>
<feature type="active site" description="Charge relay system" evidence="5">
    <location>
        <position position="93"/>
    </location>
</feature>
<dbReference type="InterPro" id="IPR023828">
    <property type="entry name" value="Peptidase_S8_Ser-AS"/>
</dbReference>
<evidence type="ECO:0000259" key="7">
    <source>
        <dbReference type="Pfam" id="PF00082"/>
    </source>
</evidence>
<proteinExistence type="inferred from homology"/>
<evidence type="ECO:0000313" key="9">
    <source>
        <dbReference type="Proteomes" id="UP000010420"/>
    </source>
</evidence>
<dbReference type="GO" id="GO:0004252">
    <property type="term" value="F:serine-type endopeptidase activity"/>
    <property type="evidence" value="ECO:0007669"/>
    <property type="project" value="UniProtKB-UniRule"/>
</dbReference>
<gene>
    <name evidence="8" type="ORF">HMPREF0216_03408</name>
</gene>
<comment type="caution">
    <text evidence="8">The sequence shown here is derived from an EMBL/GenBank/DDBJ whole genome shotgun (WGS) entry which is preliminary data.</text>
</comment>
<evidence type="ECO:0000256" key="6">
    <source>
        <dbReference type="RuleBase" id="RU003355"/>
    </source>
</evidence>
<comment type="similarity">
    <text evidence="1 5 6">Belongs to the peptidase S8 family.</text>
</comment>